<keyword evidence="3" id="KW-1185">Reference proteome</keyword>
<evidence type="ECO:0000313" key="2">
    <source>
        <dbReference type="EMBL" id="KAK7915589.1"/>
    </source>
</evidence>
<protein>
    <submittedName>
        <fullName evidence="2">Uncharacterized protein</fullName>
    </submittedName>
</protein>
<comment type="caution">
    <text evidence="2">The sequence shown here is derived from an EMBL/GenBank/DDBJ whole genome shotgun (WGS) entry which is preliminary data.</text>
</comment>
<dbReference type="Gene3D" id="3.40.50.300">
    <property type="entry name" value="P-loop containing nucleotide triphosphate hydrolases"/>
    <property type="match status" value="1"/>
</dbReference>
<organism evidence="2 3">
    <name type="scientific">Mugilogobius chulae</name>
    <name type="common">yellowstripe goby</name>
    <dbReference type="NCBI Taxonomy" id="88201"/>
    <lineage>
        <taxon>Eukaryota</taxon>
        <taxon>Metazoa</taxon>
        <taxon>Chordata</taxon>
        <taxon>Craniata</taxon>
        <taxon>Vertebrata</taxon>
        <taxon>Euteleostomi</taxon>
        <taxon>Actinopterygii</taxon>
        <taxon>Neopterygii</taxon>
        <taxon>Teleostei</taxon>
        <taxon>Neoteleostei</taxon>
        <taxon>Acanthomorphata</taxon>
        <taxon>Gobiaria</taxon>
        <taxon>Gobiiformes</taxon>
        <taxon>Gobioidei</taxon>
        <taxon>Gobiidae</taxon>
        <taxon>Gobionellinae</taxon>
        <taxon>Mugilogobius</taxon>
    </lineage>
</organism>
<dbReference type="EMBL" id="JBBPFD010000008">
    <property type="protein sequence ID" value="KAK7915589.1"/>
    <property type="molecule type" value="Genomic_DNA"/>
</dbReference>
<sequence length="1592" mass="180477">MQLGESTIEFKTVHGALCAKSIADHRWYKIQGITKTLDSMVHTGKHLVRSNLISMDLFTRIVQDLHEKPDSSLEWVPEFLRTLNAPEPKGFMFRDALLAPFRSQSLTPQMCRRLWDNHHLSKAIGTAVDSQCKDVFNRKREIDSVGPVSRLVLSQLEALRLTAICGGLKVAAIPTPDKFHPRTHPYTYHNGCTRGCSSLSDTLTFYTEVDLVAFDEVTANMGLGHRAFHAMLANPNLAPIKLIGRPSGYSDWTLIDHLIELYKIKESDYIPSDLQASIDNMARTLANKYLRELEKTQCLVLVKDGTRAHKPAVREKRLSQPLKPHVRFCMLYLPAIEFTMLKLLANAGWNENVFLVTGANKTEEHFSQEELSCGDNIVSFHQEYFESLMRDNLSTINLDDLNPGCASGKVTRPSGLMSVFLATFASPDHPCTLTLSRACTNCYSVEADELLVELANILEGKVTICTADSDLIAVLTASGRQGITLRMENRSYLGFRDMHNSSFGELLRDSGQNISQSKLETELASSEGRLRTLCDVSQEDTNLLAATTKLQHEMFETMLDACDEVKLKVDVASGSLLSKKRARRETPKVAEQCDNCSHIKMIANLKKEILMLQESLDMERERTLQTLREKTEQSTLVRCMDCQVRRKSQAADTKYSQELELYERELEDTRKALREACEEKEVLRIRLSKCDKQMENRQPKGTDSCENLHSSHPHIDWVGRHYLAIVLPGDHMFKPGQSVTPVGVLHKLFEIRVGEKLSTGFSVLLENVNIMLSELEPEWYGKHFLFRSAETHGNKYKSIIRADTEDFAWLLFEYGAHAPLVEVLATHQTVVNSTGKGGVTALALCTSKNMYSSYVKLFRHTVSRGYGEFMKVRQRALSVRRAQGVVYVPLTSGLEKDQDETQRGSHSIKNSVLRSVLEGIEAPAPQCLTVGGTCKNSGALERQSHEDPFKVAESISTFLQNRGLDSTLCINNGPVTLLKKGGTAGTSNTTRSDFLRVLIERRALDMNKGERQNDDGEPPIKRRFCMEASVHNKVTEPGHQVDPRLGVLLALSRYCQEQWVRDMVLLHMRRGVRRKFALLSGDAGCGKSYAISLLEKKLRSMNVSIQLSAMTNKAAGTLKESHSLQSVLTFHKMMGFKKELLDDKLSLDEFTKLYSKLYWSAITQFKKLRQSEFRAGEPHLQRHSCRQLQPELCAICSRLFQELKRPSRDPRRKAFTEDAPPFLGVNVLVVDEYGLMNVQVFERMLRCLDLFYGSERGPLIVFQVASHSFNPRQIDDPEYAEALTYLQFNTVTKKSRSIFRSQVSVSEHEVMDPNYAADKLRIFHQDAQQVSYTESCMSKAKACNIRLAKKFLKLTQHRNGESRWYEVLNQAAQVLPKLFSVPKFKRGVLPKERDYLNVETVWVGCKVRLAWHMDYNGIQVVNGPIPMVGLGSTRLSLQKKQKLLRQLPRKDMEGVEHSKDMEGVVHGIVFNREGGFNEFYVRGVQTGTLYKVSPSKWNFKNWTVTTHPLTPLIAMNTYDCQGCTVSGQVLYHPPKCFFLSPIKPSVYVALSRVSKRENLQMTNCNFAENIGAVDFYDRKLVEYRKRVEMNYF</sequence>
<reference evidence="3" key="1">
    <citation type="submission" date="2024-04" db="EMBL/GenBank/DDBJ databases">
        <title>Salinicola lusitanus LLJ914,a marine bacterium isolated from the Okinawa Trough.</title>
        <authorList>
            <person name="Li J."/>
        </authorList>
    </citation>
    <scope>NUCLEOTIDE SEQUENCE [LARGE SCALE GENOMIC DNA]</scope>
</reference>
<feature type="coiled-coil region" evidence="1">
    <location>
        <begin position="652"/>
        <end position="686"/>
    </location>
</feature>
<dbReference type="SUPFAM" id="SSF52540">
    <property type="entry name" value="P-loop containing nucleoside triphosphate hydrolases"/>
    <property type="match status" value="1"/>
</dbReference>
<accession>A0AAW0P686</accession>
<gene>
    <name evidence="2" type="ORF">WMY93_011350</name>
</gene>
<name>A0AAW0P686_9GOBI</name>
<evidence type="ECO:0000256" key="1">
    <source>
        <dbReference type="SAM" id="Coils"/>
    </source>
</evidence>
<dbReference type="Proteomes" id="UP001460270">
    <property type="component" value="Unassembled WGS sequence"/>
</dbReference>
<keyword evidence="1" id="KW-0175">Coiled coil</keyword>
<dbReference type="InterPro" id="IPR027417">
    <property type="entry name" value="P-loop_NTPase"/>
</dbReference>
<proteinExistence type="predicted"/>
<evidence type="ECO:0000313" key="3">
    <source>
        <dbReference type="Proteomes" id="UP001460270"/>
    </source>
</evidence>
<dbReference type="Pfam" id="PF13245">
    <property type="entry name" value="AAA_19"/>
    <property type="match status" value="1"/>
</dbReference>